<reference evidence="3" key="1">
    <citation type="submission" date="2020-05" db="EMBL/GenBank/DDBJ databases">
        <title>Frigoriglobus tundricola gen. nov., sp. nov., a psychrotolerant cellulolytic planctomycete of the family Gemmataceae with two divergent copies of 16S rRNA gene.</title>
        <authorList>
            <person name="Kulichevskaya I.S."/>
            <person name="Ivanova A.A."/>
            <person name="Naumoff D.G."/>
            <person name="Beletsky A.V."/>
            <person name="Rijpstra W.I.C."/>
            <person name="Sinninghe Damste J.S."/>
            <person name="Mardanov A.V."/>
            <person name="Ravin N.V."/>
            <person name="Dedysh S.N."/>
        </authorList>
    </citation>
    <scope>NUCLEOTIDE SEQUENCE [LARGE SCALE GENOMIC DNA]</scope>
    <source>
        <strain evidence="3">PL17</strain>
    </source>
</reference>
<organism evidence="2 3">
    <name type="scientific">Frigoriglobus tundricola</name>
    <dbReference type="NCBI Taxonomy" id="2774151"/>
    <lineage>
        <taxon>Bacteria</taxon>
        <taxon>Pseudomonadati</taxon>
        <taxon>Planctomycetota</taxon>
        <taxon>Planctomycetia</taxon>
        <taxon>Gemmatales</taxon>
        <taxon>Gemmataceae</taxon>
        <taxon>Frigoriglobus</taxon>
    </lineage>
</organism>
<name>A0A6M5YL95_9BACT</name>
<gene>
    <name evidence="2" type="ORF">FTUN_1283</name>
</gene>
<keyword evidence="3" id="KW-1185">Reference proteome</keyword>
<keyword evidence="1" id="KW-0472">Membrane</keyword>
<sequence length="110" mass="12416">MIIFGTRQEELDLGPVHPQDCEVCNKADQPFRLRLVYRYDHVWFVLGHVRALSYVIVCGDCGTPFRIPRAAGRKLGRLAREPIPLLRRYGCLLVFSAFVLIAGLAAVLGY</sequence>
<feature type="transmembrane region" description="Helical" evidence="1">
    <location>
        <begin position="86"/>
        <end position="108"/>
    </location>
</feature>
<keyword evidence="1" id="KW-0812">Transmembrane</keyword>
<dbReference type="KEGG" id="ftj:FTUN_1283"/>
<accession>A0A6M5YL95</accession>
<evidence type="ECO:0000313" key="3">
    <source>
        <dbReference type="Proteomes" id="UP000503447"/>
    </source>
</evidence>
<dbReference type="Proteomes" id="UP000503447">
    <property type="component" value="Chromosome"/>
</dbReference>
<protein>
    <recommendedName>
        <fullName evidence="4">Zinc-ribbon 15 domain-containing protein</fullName>
    </recommendedName>
</protein>
<dbReference type="EMBL" id="CP053452">
    <property type="protein sequence ID" value="QJW93772.1"/>
    <property type="molecule type" value="Genomic_DNA"/>
</dbReference>
<keyword evidence="1" id="KW-1133">Transmembrane helix</keyword>
<dbReference type="RefSeq" id="WP_171469907.1">
    <property type="nucleotide sequence ID" value="NZ_CP053452.2"/>
</dbReference>
<evidence type="ECO:0000313" key="2">
    <source>
        <dbReference type="EMBL" id="QJW93772.1"/>
    </source>
</evidence>
<dbReference type="AlphaFoldDB" id="A0A6M5YL95"/>
<evidence type="ECO:0000256" key="1">
    <source>
        <dbReference type="SAM" id="Phobius"/>
    </source>
</evidence>
<proteinExistence type="predicted"/>
<evidence type="ECO:0008006" key="4">
    <source>
        <dbReference type="Google" id="ProtNLM"/>
    </source>
</evidence>